<name>A0A0P6XWE5_9CHLR</name>
<keyword evidence="1" id="KW-0175">Coiled coil</keyword>
<comment type="caution">
    <text evidence="2">The sequence shown here is derived from an EMBL/GenBank/DDBJ whole genome shotgun (WGS) entry which is preliminary data.</text>
</comment>
<evidence type="ECO:0000256" key="1">
    <source>
        <dbReference type="SAM" id="Coils"/>
    </source>
</evidence>
<keyword evidence="3" id="KW-1185">Reference proteome</keyword>
<dbReference type="RefSeq" id="WP_061914305.1">
    <property type="nucleotide sequence ID" value="NZ_DF967971.1"/>
</dbReference>
<dbReference type="OrthoDB" id="163601at2"/>
<feature type="coiled-coil region" evidence="1">
    <location>
        <begin position="84"/>
        <end position="135"/>
    </location>
</feature>
<dbReference type="EMBL" id="LGHJ01000008">
    <property type="protein sequence ID" value="KPL77752.1"/>
    <property type="molecule type" value="Genomic_DNA"/>
</dbReference>
<accession>A0A0P6XWE5</accession>
<evidence type="ECO:0000313" key="3">
    <source>
        <dbReference type="Proteomes" id="UP000050514"/>
    </source>
</evidence>
<protein>
    <submittedName>
        <fullName evidence="2">Uncharacterized protein</fullName>
    </submittedName>
</protein>
<organism evidence="2 3">
    <name type="scientific">Bellilinea caldifistulae</name>
    <dbReference type="NCBI Taxonomy" id="360411"/>
    <lineage>
        <taxon>Bacteria</taxon>
        <taxon>Bacillati</taxon>
        <taxon>Chloroflexota</taxon>
        <taxon>Anaerolineae</taxon>
        <taxon>Anaerolineales</taxon>
        <taxon>Anaerolineaceae</taxon>
        <taxon>Bellilinea</taxon>
    </lineage>
</organism>
<gene>
    <name evidence="2" type="ORF">AC812_02580</name>
</gene>
<evidence type="ECO:0000313" key="2">
    <source>
        <dbReference type="EMBL" id="KPL77752.1"/>
    </source>
</evidence>
<dbReference type="STRING" id="360411.AC812_02580"/>
<dbReference type="AlphaFoldDB" id="A0A0P6XWE5"/>
<sequence length="419" mass="48052">MAGEEITIENLRQLLSIQTDLREQAETRWRKAQRVLVSLLETFAPEEVDQRLKNGRPLDHLPVDELEQLVRQQVGNRLHQVQRLLNDSQTAQRLQNLREQLEKLIAQNEELQKENKQLQDRINRLDAKKIDMLDQLAALRAVSQEKQQIMAEQKSGISDQNESDPPEPAWMAIWRQVETFERDASVLKMIAETGLARRPVIEAQAAELLGIKKAGGSLQALMTRLEDLHLIERFRPWTTDGAGTGGKFPDLVRLTDQGRLAYWLLTNQQPQVNEYDLLLERHVSPEHTLLNLQAADVLREAGYQVDLTPPEITLPDGGLFRPDLVIVDDQGVTHFVEVERDVDKNLEQRQAKWRNFYQASGGRMFVVCDNRSCMRNIRSEINYCLGNRPLVVSLTNLADLQTGKRGEEDGIWLETRNRG</sequence>
<dbReference type="Proteomes" id="UP000050514">
    <property type="component" value="Unassembled WGS sequence"/>
</dbReference>
<proteinExistence type="predicted"/>
<reference evidence="2 3" key="1">
    <citation type="submission" date="2015-07" db="EMBL/GenBank/DDBJ databases">
        <title>Draft genome of Bellilinea caldifistulae DSM 17877.</title>
        <authorList>
            <person name="Hemp J."/>
            <person name="Ward L.M."/>
            <person name="Pace L.A."/>
            <person name="Fischer W.W."/>
        </authorList>
    </citation>
    <scope>NUCLEOTIDE SEQUENCE [LARGE SCALE GENOMIC DNA]</scope>
    <source>
        <strain evidence="2 3">GOMI-1</strain>
    </source>
</reference>